<name>A0A167UV87_9AGAM</name>
<dbReference type="OrthoDB" id="4703at2759"/>
<dbReference type="EMBL" id="KV417934">
    <property type="protein sequence ID" value="KZP04335.1"/>
    <property type="molecule type" value="Genomic_DNA"/>
</dbReference>
<dbReference type="STRING" id="436010.A0A167UV87"/>
<gene>
    <name evidence="2" type="ORF">FIBSPDRAFT_968231</name>
</gene>
<proteinExistence type="predicted"/>
<feature type="compositionally biased region" description="Basic residues" evidence="1">
    <location>
        <begin position="30"/>
        <end position="41"/>
    </location>
</feature>
<evidence type="ECO:0000256" key="1">
    <source>
        <dbReference type="SAM" id="MobiDB-lite"/>
    </source>
</evidence>
<evidence type="ECO:0000313" key="2">
    <source>
        <dbReference type="EMBL" id="KZP04335.1"/>
    </source>
</evidence>
<dbReference type="Proteomes" id="UP000076532">
    <property type="component" value="Unassembled WGS sequence"/>
</dbReference>
<reference evidence="2 3" key="1">
    <citation type="journal article" date="2016" name="Mol. Biol. Evol.">
        <title>Comparative Genomics of Early-Diverging Mushroom-Forming Fungi Provides Insights into the Origins of Lignocellulose Decay Capabilities.</title>
        <authorList>
            <person name="Nagy L.G."/>
            <person name="Riley R."/>
            <person name="Tritt A."/>
            <person name="Adam C."/>
            <person name="Daum C."/>
            <person name="Floudas D."/>
            <person name="Sun H."/>
            <person name="Yadav J.S."/>
            <person name="Pangilinan J."/>
            <person name="Larsson K.H."/>
            <person name="Matsuura K."/>
            <person name="Barry K."/>
            <person name="Labutti K."/>
            <person name="Kuo R."/>
            <person name="Ohm R.A."/>
            <person name="Bhattacharya S.S."/>
            <person name="Shirouzu T."/>
            <person name="Yoshinaga Y."/>
            <person name="Martin F.M."/>
            <person name="Grigoriev I.V."/>
            <person name="Hibbett D.S."/>
        </authorList>
    </citation>
    <scope>NUCLEOTIDE SEQUENCE [LARGE SCALE GENOMIC DNA]</scope>
    <source>
        <strain evidence="2 3">CBS 109695</strain>
    </source>
</reference>
<dbReference type="AlphaFoldDB" id="A0A167UV87"/>
<evidence type="ECO:0000313" key="3">
    <source>
        <dbReference type="Proteomes" id="UP000076532"/>
    </source>
</evidence>
<accession>A0A167UV87</accession>
<keyword evidence="3" id="KW-1185">Reference proteome</keyword>
<organism evidence="2 3">
    <name type="scientific">Athelia psychrophila</name>
    <dbReference type="NCBI Taxonomy" id="1759441"/>
    <lineage>
        <taxon>Eukaryota</taxon>
        <taxon>Fungi</taxon>
        <taxon>Dikarya</taxon>
        <taxon>Basidiomycota</taxon>
        <taxon>Agaricomycotina</taxon>
        <taxon>Agaricomycetes</taxon>
        <taxon>Agaricomycetidae</taxon>
        <taxon>Atheliales</taxon>
        <taxon>Atheliaceae</taxon>
        <taxon>Athelia</taxon>
    </lineage>
</organism>
<protein>
    <submittedName>
        <fullName evidence="2">Uncharacterized protein</fullName>
    </submittedName>
</protein>
<sequence>MDCLRQEGTAHLTYFTQTVPPTAAPAPIRRYNKSRALRPRSSRPGDSAAALDIGGEDDARIRSGSVEDILTPDGEEADKDGLEDDAETLAASGRPVKPLPKSKGKARAKSPQTRAPQTGSHTGPSLPRGSSNGIHSLPTVGIHHRHCAVPLYFPVERVERLTHPEKRVAPPRTTPTNNLAFNQTAQDRVHRAGDAMLAPSSSGGLWGDRPRCKEAIEVS</sequence>
<feature type="region of interest" description="Disordered" evidence="1">
    <location>
        <begin position="20"/>
        <end position="136"/>
    </location>
</feature>
<feature type="compositionally biased region" description="Polar residues" evidence="1">
    <location>
        <begin position="110"/>
        <end position="134"/>
    </location>
</feature>
<feature type="compositionally biased region" description="Acidic residues" evidence="1">
    <location>
        <begin position="73"/>
        <end position="87"/>
    </location>
</feature>